<feature type="chain" id="PRO_5043878486" description="Nicastrin" evidence="11">
    <location>
        <begin position="23"/>
        <end position="683"/>
    </location>
</feature>
<feature type="transmembrane region" description="Helical" evidence="10">
    <location>
        <begin position="644"/>
        <end position="663"/>
    </location>
</feature>
<evidence type="ECO:0000313" key="13">
    <source>
        <dbReference type="EMBL" id="KAK9874234.1"/>
    </source>
</evidence>
<dbReference type="Pfam" id="PF18266">
    <property type="entry name" value="Ncstrn_small"/>
    <property type="match status" value="1"/>
</dbReference>
<evidence type="ECO:0000256" key="4">
    <source>
        <dbReference type="ARBA" id="ARBA00022692"/>
    </source>
</evidence>
<dbReference type="GO" id="GO:0005886">
    <property type="term" value="C:plasma membrane"/>
    <property type="evidence" value="ECO:0007669"/>
    <property type="project" value="UniProtKB-ARBA"/>
</dbReference>
<evidence type="ECO:0000256" key="8">
    <source>
        <dbReference type="ARBA" id="ARBA00023136"/>
    </source>
</evidence>
<dbReference type="Pfam" id="PF05450">
    <property type="entry name" value="Nicastrin"/>
    <property type="match status" value="1"/>
</dbReference>
<keyword evidence="7 10" id="KW-1133">Transmembrane helix</keyword>
<evidence type="ECO:0000256" key="1">
    <source>
        <dbReference type="ARBA" id="ARBA00004479"/>
    </source>
</evidence>
<proteinExistence type="inferred from homology"/>
<dbReference type="Proteomes" id="UP001431783">
    <property type="component" value="Unassembled WGS sequence"/>
</dbReference>
<evidence type="ECO:0000259" key="12">
    <source>
        <dbReference type="Pfam" id="PF18266"/>
    </source>
</evidence>
<dbReference type="PANTHER" id="PTHR21092:SF0">
    <property type="entry name" value="NICASTRIN"/>
    <property type="match status" value="1"/>
</dbReference>
<evidence type="ECO:0000256" key="7">
    <source>
        <dbReference type="ARBA" id="ARBA00022989"/>
    </source>
</evidence>
<dbReference type="GO" id="GO:0007220">
    <property type="term" value="P:Notch receptor processing"/>
    <property type="evidence" value="ECO:0007669"/>
    <property type="project" value="TreeGrafter"/>
</dbReference>
<evidence type="ECO:0000256" key="9">
    <source>
        <dbReference type="ARBA" id="ARBA00023180"/>
    </source>
</evidence>
<sequence length="683" mass="77129">MLLVKYGLILLIFKLFPLCCNGDRIKHRMYIDINASTSCFRRLNATHQVGCSSKRAGATGVAHFCEVENDLTFILKNGNAGPYIPILPVSLWSKKILQTLEKSSKVSGLLLYMNNETLVSFSHDLQCPNENYGVENTCSKTDDLKWNSGGTGILFENIRFPVFYIDKHDDIKTVRDCFNKFNNYSYDTQRDRSLCSVQLNSFMFGAKNTPTCIRRSNIATNLNPVRVCDPLGDKNVWASLFPLATYDEKTDKIKPILGQKYIVVAARTDTASFFDRTSGADSPITGLVTLLAVAKLLKQMLPKNENYNTNVLFILFNGETFDYIGSQRVLYDMQNGNFPIETQNGTAEIFPVIKPSDISLFIELSQLSRGDGRVFAHLYKVDSKNTNFTERLRTNMAASISLQKSEGTLPPSSVQTFLKKYENLSTIILTNHLRAFSNKFYNSIFDNSTNINYEYLNIGPSSIQQHLSDVANTISKSIFEEITGQTYTAQNQKVSELVDELLHCYLENPNCKIFQAVGKQPQQQQNRPFNLYVGVDGNTNKATTLLGFVLGWFVGDIVGESNENCTNISKNYAFRFYNMSVSMNDLNNTMCFRMVMNFTEAVSPAFIIKDYDWSSNLYSSWSESTWGEINMRLFLKPSTSHESMTMAVGCLSLLFSSILVYFIKSRSHILFTPESIQPSPVDC</sequence>
<evidence type="ECO:0000256" key="6">
    <source>
        <dbReference type="ARBA" id="ARBA00022976"/>
    </source>
</evidence>
<gene>
    <name evidence="13" type="ORF">WA026_002586</name>
</gene>
<evidence type="ECO:0000256" key="5">
    <source>
        <dbReference type="ARBA" id="ARBA00022729"/>
    </source>
</evidence>
<comment type="caution">
    <text evidence="13">The sequence shown here is derived from an EMBL/GenBank/DDBJ whole genome shotgun (WGS) entry which is preliminary data.</text>
</comment>
<accession>A0AAW1TTW7</accession>
<feature type="signal peptide" evidence="11">
    <location>
        <begin position="1"/>
        <end position="22"/>
    </location>
</feature>
<organism evidence="13 14">
    <name type="scientific">Henosepilachna vigintioctopunctata</name>
    <dbReference type="NCBI Taxonomy" id="420089"/>
    <lineage>
        <taxon>Eukaryota</taxon>
        <taxon>Metazoa</taxon>
        <taxon>Ecdysozoa</taxon>
        <taxon>Arthropoda</taxon>
        <taxon>Hexapoda</taxon>
        <taxon>Insecta</taxon>
        <taxon>Pterygota</taxon>
        <taxon>Neoptera</taxon>
        <taxon>Endopterygota</taxon>
        <taxon>Coleoptera</taxon>
        <taxon>Polyphaga</taxon>
        <taxon>Cucujiformia</taxon>
        <taxon>Coccinelloidea</taxon>
        <taxon>Coccinellidae</taxon>
        <taxon>Epilachninae</taxon>
        <taxon>Epilachnini</taxon>
        <taxon>Henosepilachna</taxon>
    </lineage>
</organism>
<keyword evidence="5 11" id="KW-0732">Signal</keyword>
<keyword evidence="8 10" id="KW-0472">Membrane</keyword>
<feature type="domain" description="Nicastrin small lobe" evidence="12">
    <location>
        <begin position="38"/>
        <end position="204"/>
    </location>
</feature>
<dbReference type="AlphaFoldDB" id="A0AAW1TTW7"/>
<protein>
    <recommendedName>
        <fullName evidence="3">Nicastrin</fullName>
    </recommendedName>
</protein>
<keyword evidence="6" id="KW-0914">Notch signaling pathway</keyword>
<comment type="subcellular location">
    <subcellularLocation>
        <location evidence="1">Membrane</location>
        <topology evidence="1">Single-pass type I membrane protein</topology>
    </subcellularLocation>
</comment>
<keyword evidence="4 10" id="KW-0812">Transmembrane</keyword>
<evidence type="ECO:0000256" key="3">
    <source>
        <dbReference type="ARBA" id="ARBA00015303"/>
    </source>
</evidence>
<keyword evidence="9" id="KW-0325">Glycoprotein</keyword>
<dbReference type="PANTHER" id="PTHR21092">
    <property type="entry name" value="NICASTRIN"/>
    <property type="match status" value="1"/>
</dbReference>
<evidence type="ECO:0000256" key="10">
    <source>
        <dbReference type="SAM" id="Phobius"/>
    </source>
</evidence>
<evidence type="ECO:0000256" key="11">
    <source>
        <dbReference type="SAM" id="SignalP"/>
    </source>
</evidence>
<evidence type="ECO:0000313" key="14">
    <source>
        <dbReference type="Proteomes" id="UP001431783"/>
    </source>
</evidence>
<evidence type="ECO:0000256" key="2">
    <source>
        <dbReference type="ARBA" id="ARBA00007717"/>
    </source>
</evidence>
<name>A0AAW1TTW7_9CUCU</name>
<dbReference type="Gene3D" id="3.40.630.10">
    <property type="entry name" value="Zn peptidases"/>
    <property type="match status" value="1"/>
</dbReference>
<reference evidence="13 14" key="1">
    <citation type="submission" date="2023-03" db="EMBL/GenBank/DDBJ databases">
        <title>Genome insight into feeding habits of ladybird beetles.</title>
        <authorList>
            <person name="Li H.-S."/>
            <person name="Huang Y.-H."/>
            <person name="Pang H."/>
        </authorList>
    </citation>
    <scope>NUCLEOTIDE SEQUENCE [LARGE SCALE GENOMIC DNA]</scope>
    <source>
        <strain evidence="13">SYSU_2023b</strain>
        <tissue evidence="13">Whole body</tissue>
    </source>
</reference>
<dbReference type="GO" id="GO:0007219">
    <property type="term" value="P:Notch signaling pathway"/>
    <property type="evidence" value="ECO:0007669"/>
    <property type="project" value="UniProtKB-KW"/>
</dbReference>
<dbReference type="SUPFAM" id="SSF53187">
    <property type="entry name" value="Zn-dependent exopeptidases"/>
    <property type="match status" value="1"/>
</dbReference>
<keyword evidence="14" id="KW-1185">Reference proteome</keyword>
<comment type="similarity">
    <text evidence="2">Belongs to the nicastrin family.</text>
</comment>
<dbReference type="InterPro" id="IPR041084">
    <property type="entry name" value="Ncstrn_small"/>
</dbReference>
<dbReference type="GO" id="GO:0016485">
    <property type="term" value="P:protein processing"/>
    <property type="evidence" value="ECO:0007669"/>
    <property type="project" value="InterPro"/>
</dbReference>
<dbReference type="InterPro" id="IPR008710">
    <property type="entry name" value="Nicastrin"/>
</dbReference>
<dbReference type="EMBL" id="JARQZJ010000031">
    <property type="protein sequence ID" value="KAK9874234.1"/>
    <property type="molecule type" value="Genomic_DNA"/>
</dbReference>